<keyword evidence="2" id="KW-1003">Cell membrane</keyword>
<feature type="transmembrane region" description="Helical" evidence="6">
    <location>
        <begin position="196"/>
        <end position="222"/>
    </location>
</feature>
<dbReference type="GO" id="GO:0005886">
    <property type="term" value="C:plasma membrane"/>
    <property type="evidence" value="ECO:0007669"/>
    <property type="project" value="UniProtKB-SubCell"/>
</dbReference>
<feature type="transmembrane region" description="Helical" evidence="6">
    <location>
        <begin position="299"/>
        <end position="322"/>
    </location>
</feature>
<comment type="subcellular location">
    <subcellularLocation>
        <location evidence="1">Cell membrane</location>
        <topology evidence="1">Multi-pass membrane protein</topology>
    </subcellularLocation>
</comment>
<evidence type="ECO:0000256" key="4">
    <source>
        <dbReference type="ARBA" id="ARBA00022989"/>
    </source>
</evidence>
<evidence type="ECO:0000259" key="7">
    <source>
        <dbReference type="PROSITE" id="PS50850"/>
    </source>
</evidence>
<accession>A0AAN0M9H4</accession>
<evidence type="ECO:0000313" key="8">
    <source>
        <dbReference type="EMBL" id="WZU67521.1"/>
    </source>
</evidence>
<keyword evidence="3 6" id="KW-0812">Transmembrane</keyword>
<evidence type="ECO:0000256" key="3">
    <source>
        <dbReference type="ARBA" id="ARBA00022692"/>
    </source>
</evidence>
<dbReference type="GO" id="GO:0022857">
    <property type="term" value="F:transmembrane transporter activity"/>
    <property type="evidence" value="ECO:0007669"/>
    <property type="project" value="InterPro"/>
</dbReference>
<name>A0AAN0M9H4_9RHOB</name>
<feature type="transmembrane region" description="Helical" evidence="6">
    <location>
        <begin position="328"/>
        <end position="347"/>
    </location>
</feature>
<evidence type="ECO:0000256" key="5">
    <source>
        <dbReference type="ARBA" id="ARBA00023136"/>
    </source>
</evidence>
<dbReference type="InterPro" id="IPR020846">
    <property type="entry name" value="MFS_dom"/>
</dbReference>
<evidence type="ECO:0000256" key="6">
    <source>
        <dbReference type="SAM" id="Phobius"/>
    </source>
</evidence>
<organism evidence="8 9">
    <name type="scientific">Yoonia rhodophyticola</name>
    <dbReference type="NCBI Taxonomy" id="3137370"/>
    <lineage>
        <taxon>Bacteria</taxon>
        <taxon>Pseudomonadati</taxon>
        <taxon>Pseudomonadota</taxon>
        <taxon>Alphaproteobacteria</taxon>
        <taxon>Rhodobacterales</taxon>
        <taxon>Paracoccaceae</taxon>
        <taxon>Yoonia</taxon>
    </lineage>
</organism>
<sequence>MAVHFANVPEVEALLGLMLSLPSVAIILSAALFGVMAERFGRMPMLMIALSLYAMGGASGLFADTMTSILIGRIVLGVGVAGTMTIAMMLAGELWNGPARMKFMGKQSATMSLGGVVFITFGGFLAEISWRGAFALYLLALPVAVLALMYIKPQPKPHKRAGGQKVPLDWGVCLKIGALGFMTMAIFYVIPVRLPFVLADIGVTSTAVSGMILASVTLSGVLTSMNFQRIGRALSPIAIYAVCFGLFAIGYGLIGTATTVFQIVIGTLTTGLALGAIMPNQNSWLMSVIAPEARGRAAGLMTTFVFLGQFCGPMFAGLLGMFLSLKGIFIAFALVAASISALLFFVARISAGNAAASADRV</sequence>
<evidence type="ECO:0000313" key="9">
    <source>
        <dbReference type="Proteomes" id="UP001470809"/>
    </source>
</evidence>
<dbReference type="PANTHER" id="PTHR43124">
    <property type="entry name" value="PURINE EFFLUX PUMP PBUE"/>
    <property type="match status" value="1"/>
</dbReference>
<feature type="transmembrane region" description="Helical" evidence="6">
    <location>
        <begin position="234"/>
        <end position="254"/>
    </location>
</feature>
<keyword evidence="5 6" id="KW-0472">Membrane</keyword>
<proteinExistence type="predicted"/>
<feature type="transmembrane region" description="Helical" evidence="6">
    <location>
        <begin position="69"/>
        <end position="96"/>
    </location>
</feature>
<dbReference type="SUPFAM" id="SSF103473">
    <property type="entry name" value="MFS general substrate transporter"/>
    <property type="match status" value="1"/>
</dbReference>
<dbReference type="PANTHER" id="PTHR43124:SF3">
    <property type="entry name" value="CHLORAMPHENICOL EFFLUX PUMP RV0191"/>
    <property type="match status" value="1"/>
</dbReference>
<feature type="transmembrane region" description="Helical" evidence="6">
    <location>
        <begin position="13"/>
        <end position="33"/>
    </location>
</feature>
<dbReference type="KEGG" id="yrh:AABB31_21795"/>
<feature type="transmembrane region" description="Helical" evidence="6">
    <location>
        <begin position="108"/>
        <end position="126"/>
    </location>
</feature>
<evidence type="ECO:0000256" key="2">
    <source>
        <dbReference type="ARBA" id="ARBA00022475"/>
    </source>
</evidence>
<reference evidence="9" key="1">
    <citation type="submission" date="2024-04" db="EMBL/GenBank/DDBJ databases">
        <title>Phylogenomic analyses of a clade within the roseobacter group suggest taxonomic reassignments of species of the genera Aestuariivita, Citreicella, Loktanella, Nautella, Pelagibaca, Ruegeria, Thalassobius, Thiobacimonas and Tropicibacter, and the proposal o.</title>
        <authorList>
            <person name="Jeon C.O."/>
        </authorList>
    </citation>
    <scope>NUCLEOTIDE SEQUENCE [LARGE SCALE GENOMIC DNA]</scope>
    <source>
        <strain evidence="9">SS1-5</strain>
    </source>
</reference>
<dbReference type="CDD" id="cd17473">
    <property type="entry name" value="MFS_arabinose_efflux_permease_like"/>
    <property type="match status" value="1"/>
</dbReference>
<dbReference type="InterPro" id="IPR036259">
    <property type="entry name" value="MFS_trans_sf"/>
</dbReference>
<feature type="domain" description="Major facilitator superfamily (MFS) profile" evidence="7">
    <location>
        <begin position="1"/>
        <end position="351"/>
    </location>
</feature>
<dbReference type="RefSeq" id="WP_342076832.1">
    <property type="nucleotide sequence ID" value="NZ_CP151767.2"/>
</dbReference>
<evidence type="ECO:0000256" key="1">
    <source>
        <dbReference type="ARBA" id="ARBA00004651"/>
    </source>
</evidence>
<dbReference type="Proteomes" id="UP001470809">
    <property type="component" value="Chromosome"/>
</dbReference>
<feature type="transmembrane region" description="Helical" evidence="6">
    <location>
        <begin position="260"/>
        <end position="278"/>
    </location>
</feature>
<dbReference type="EMBL" id="CP151767">
    <property type="protein sequence ID" value="WZU67521.1"/>
    <property type="molecule type" value="Genomic_DNA"/>
</dbReference>
<dbReference type="Pfam" id="PF07690">
    <property type="entry name" value="MFS_1"/>
    <property type="match status" value="1"/>
</dbReference>
<feature type="transmembrane region" description="Helical" evidence="6">
    <location>
        <begin position="132"/>
        <end position="151"/>
    </location>
</feature>
<gene>
    <name evidence="8" type="ORF">AABB31_21795</name>
</gene>
<reference evidence="8 9" key="2">
    <citation type="submission" date="2024-08" db="EMBL/GenBank/DDBJ databases">
        <title>Phylogenomic analyses of a clade within the roseobacter group suggest taxonomic reassignments of species of the genera Aestuariivita, Citreicella, Loktanella, Nautella, Pelagibaca, Ruegeria, Thalassobius, Thiobacimonas and Tropicibacter, and the proposal o.</title>
        <authorList>
            <person name="Jeon C.O."/>
        </authorList>
    </citation>
    <scope>NUCLEOTIDE SEQUENCE [LARGE SCALE GENOMIC DNA]</scope>
    <source>
        <strain evidence="8 9">SS1-5</strain>
    </source>
</reference>
<dbReference type="InterPro" id="IPR050189">
    <property type="entry name" value="MFS_Efflux_Transporters"/>
</dbReference>
<keyword evidence="4 6" id="KW-1133">Transmembrane helix</keyword>
<dbReference type="InterPro" id="IPR011701">
    <property type="entry name" value="MFS"/>
</dbReference>
<keyword evidence="9" id="KW-1185">Reference proteome</keyword>
<dbReference type="AlphaFoldDB" id="A0AAN0M9H4"/>
<feature type="transmembrane region" description="Helical" evidence="6">
    <location>
        <begin position="172"/>
        <end position="190"/>
    </location>
</feature>
<dbReference type="Gene3D" id="1.20.1250.20">
    <property type="entry name" value="MFS general substrate transporter like domains"/>
    <property type="match status" value="1"/>
</dbReference>
<dbReference type="PROSITE" id="PS50850">
    <property type="entry name" value="MFS"/>
    <property type="match status" value="1"/>
</dbReference>
<protein>
    <submittedName>
        <fullName evidence="8">MFS transporter</fullName>
    </submittedName>
</protein>
<feature type="transmembrane region" description="Helical" evidence="6">
    <location>
        <begin position="45"/>
        <end position="63"/>
    </location>
</feature>